<dbReference type="AlphaFoldDB" id="A0A364Y060"/>
<comment type="caution">
    <text evidence="1">The sequence shown here is derived from an EMBL/GenBank/DDBJ whole genome shotgun (WGS) entry which is preliminary data.</text>
</comment>
<dbReference type="PROSITE" id="PS51257">
    <property type="entry name" value="PROKAR_LIPOPROTEIN"/>
    <property type="match status" value="1"/>
</dbReference>
<evidence type="ECO:0000313" key="1">
    <source>
        <dbReference type="EMBL" id="RAV99449.1"/>
    </source>
</evidence>
<reference evidence="1 2" key="1">
    <citation type="submission" date="2018-06" db="EMBL/GenBank/DDBJ databases">
        <title>Chryseolinea flavus sp. nov., a member of the phylum Bacteroidetes isolated from soil.</title>
        <authorList>
            <person name="Li Y."/>
            <person name="Wang J."/>
        </authorList>
    </citation>
    <scope>NUCLEOTIDE SEQUENCE [LARGE SCALE GENOMIC DNA]</scope>
    <source>
        <strain evidence="1 2">SDU1-6</strain>
    </source>
</reference>
<organism evidence="1 2">
    <name type="scientific">Pseudochryseolinea flava</name>
    <dbReference type="NCBI Taxonomy" id="2059302"/>
    <lineage>
        <taxon>Bacteria</taxon>
        <taxon>Pseudomonadati</taxon>
        <taxon>Bacteroidota</taxon>
        <taxon>Cytophagia</taxon>
        <taxon>Cytophagales</taxon>
        <taxon>Fulvivirgaceae</taxon>
        <taxon>Pseudochryseolinea</taxon>
    </lineage>
</organism>
<dbReference type="Proteomes" id="UP000251889">
    <property type="component" value="Unassembled WGS sequence"/>
</dbReference>
<accession>A0A364Y060</accession>
<evidence type="ECO:0000313" key="2">
    <source>
        <dbReference type="Proteomes" id="UP000251889"/>
    </source>
</evidence>
<name>A0A364Y060_9BACT</name>
<gene>
    <name evidence="1" type="ORF">DQQ10_19725</name>
</gene>
<sequence>MRHQFKIASMKKLNKIFFAILGLVVIATSCQDDHELGDKLDKSEVNFQVIQDFDGTPGGNTVYLINNTPGTVSLWDYGTGRSTRAADTIDFAFKGDYVIKLSVLTSGGLVELDPVTITVTDDDLSKVTDPLWTLLTGGVGHEKTWVMDAYETRISKYFTSPIYFAGESNVNSVFEDDVLKWTKVCSEPGGADAICFVYEPNWKGDTWVADPADYGQMTFSLDGGATLTTDHKGIGGKNTESGTYFLNSKTLMLTTTNATPLANSWAPNDVTTMNSAKIVSLTESTMQLAFKNKTKTEYIIVNYVTKEYSDNWVPPNQPDPNFDHGDQEEILSVTPTKTWKLDLNVPYNWANLQGEMLNNWNSRADIVASGWAPYGDGDVANIDNAAISFSSDGKVVVTQDNGATQSGTYTVDEETNMITFSGITPSINIASWVNATTGDGNKWKIVKVERDELTDAVEGIWFGKRDPEKAEYMVFHFVLR</sequence>
<dbReference type="EMBL" id="QMFY01000011">
    <property type="protein sequence ID" value="RAV99449.1"/>
    <property type="molecule type" value="Genomic_DNA"/>
</dbReference>
<keyword evidence="2" id="KW-1185">Reference proteome</keyword>
<protein>
    <recommendedName>
        <fullName evidence="3">PKD domain-containing protein</fullName>
    </recommendedName>
</protein>
<proteinExistence type="predicted"/>
<evidence type="ECO:0008006" key="3">
    <source>
        <dbReference type="Google" id="ProtNLM"/>
    </source>
</evidence>